<evidence type="ECO:0008006" key="10">
    <source>
        <dbReference type="Google" id="ProtNLM"/>
    </source>
</evidence>
<accession>A0ABS4XAV6</accession>
<gene>
    <name evidence="8" type="ORF">JOF47_001116</name>
</gene>
<dbReference type="Pfam" id="PF17102">
    <property type="entry name" value="Stealth_CR3"/>
    <property type="match status" value="1"/>
</dbReference>
<dbReference type="EMBL" id="JAGIOF010000001">
    <property type="protein sequence ID" value="MBP2385605.1"/>
    <property type="molecule type" value="Genomic_DNA"/>
</dbReference>
<keyword evidence="9" id="KW-1185">Reference proteome</keyword>
<dbReference type="InterPro" id="IPR031356">
    <property type="entry name" value="Stealth_CR4"/>
</dbReference>
<keyword evidence="2" id="KW-0808">Transferase</keyword>
<sequence length="451" mass="51146">MSRWKGNLARLVPDWKWRLLVDLTNGRTQTSHLSLDEIKSREFARYHHVLAKSTAQVFERDLGAYISPADSKTLRMQLEAMGAIVVAIDRQAVSPNIIATWAVASKELVGRRRDLAEAFGVRLFETHDGLKPLQPNVLDFVDPIDVVYTWVDGTDPEWIAKRDRHVDSKEGSVLPTAASDARFVSNDELRFSLRSVEAFLPWVSHIYLVTAGQRPEWLVADHPKLTVVSHEEIFQDPQNLPTFNSHAIESQLHHIEGLSEHFLYMNDDFFFGKSMHQNTFYSAQGFPVFSTSERSYKTDIKNNLPINLAAKNNAKLIEETFGLRATLKFKHVAHPQRRSLLSTIERNHPEQVAQTAAAKFRSSSDLSIPSSLAHYYGSVLGSAIGKDVSYSYVDLGAKNAQMNLVKLCWGERPQMFCLNQVSGTKEDLMRQNAALEHFLEYAFPWKSSFEV</sequence>
<evidence type="ECO:0000256" key="3">
    <source>
        <dbReference type="ARBA" id="ARBA00023169"/>
    </source>
</evidence>
<dbReference type="InterPro" id="IPR047141">
    <property type="entry name" value="Stealth"/>
</dbReference>
<reference evidence="8 9" key="1">
    <citation type="submission" date="2021-03" db="EMBL/GenBank/DDBJ databases">
        <title>Sequencing the genomes of 1000 actinobacteria strains.</title>
        <authorList>
            <person name="Klenk H.-P."/>
        </authorList>
    </citation>
    <scope>NUCLEOTIDE SEQUENCE [LARGE SCALE GENOMIC DNA]</scope>
    <source>
        <strain evidence="8 9">DSM 15797</strain>
    </source>
</reference>
<proteinExistence type="inferred from homology"/>
<comment type="caution">
    <text evidence="8">The sequence shown here is derived from an EMBL/GenBank/DDBJ whole genome shotgun (WGS) entry which is preliminary data.</text>
</comment>
<dbReference type="Proteomes" id="UP001296993">
    <property type="component" value="Unassembled WGS sequence"/>
</dbReference>
<feature type="domain" description="Stealth protein CR3 conserved region 3" evidence="6">
    <location>
        <begin position="330"/>
        <end position="377"/>
    </location>
</feature>
<evidence type="ECO:0000259" key="7">
    <source>
        <dbReference type="Pfam" id="PF17103"/>
    </source>
</evidence>
<dbReference type="Pfam" id="PF17103">
    <property type="entry name" value="Stealth_CR4"/>
    <property type="match status" value="1"/>
</dbReference>
<evidence type="ECO:0000259" key="5">
    <source>
        <dbReference type="Pfam" id="PF17101"/>
    </source>
</evidence>
<feature type="domain" description="Stealth protein CR4 conserved region 4" evidence="7">
    <location>
        <begin position="412"/>
        <end position="450"/>
    </location>
</feature>
<comment type="similarity">
    <text evidence="1">Belongs to the stealth family.</text>
</comment>
<organism evidence="8 9">
    <name type="scientific">Paeniglutamicibacter kerguelensis</name>
    <dbReference type="NCBI Taxonomy" id="254788"/>
    <lineage>
        <taxon>Bacteria</taxon>
        <taxon>Bacillati</taxon>
        <taxon>Actinomycetota</taxon>
        <taxon>Actinomycetes</taxon>
        <taxon>Micrococcales</taxon>
        <taxon>Micrococcaceae</taxon>
        <taxon>Paeniglutamicibacter</taxon>
    </lineage>
</organism>
<evidence type="ECO:0000259" key="4">
    <source>
        <dbReference type="Pfam" id="PF11380"/>
    </source>
</evidence>
<dbReference type="InterPro" id="IPR031358">
    <property type="entry name" value="Stealth_CR1"/>
</dbReference>
<evidence type="ECO:0000256" key="2">
    <source>
        <dbReference type="ARBA" id="ARBA00022679"/>
    </source>
</evidence>
<dbReference type="PANTHER" id="PTHR24045">
    <property type="match status" value="1"/>
</dbReference>
<keyword evidence="3" id="KW-0270">Exopolysaccharide synthesis</keyword>
<dbReference type="Pfam" id="PF17101">
    <property type="entry name" value="Stealth_CR1"/>
    <property type="match status" value="1"/>
</dbReference>
<dbReference type="RefSeq" id="WP_209996472.1">
    <property type="nucleotide sequence ID" value="NZ_BAAAJY010000007.1"/>
</dbReference>
<dbReference type="InterPro" id="IPR021520">
    <property type="entry name" value="Stealth_CR2"/>
</dbReference>
<dbReference type="InterPro" id="IPR031357">
    <property type="entry name" value="Stealth_CR3"/>
</dbReference>
<dbReference type="PANTHER" id="PTHR24045:SF0">
    <property type="entry name" value="N-ACETYLGLUCOSAMINE-1-PHOSPHOTRANSFERASE SUBUNITS ALPHA_BETA"/>
    <property type="match status" value="1"/>
</dbReference>
<evidence type="ECO:0000313" key="8">
    <source>
        <dbReference type="EMBL" id="MBP2385605.1"/>
    </source>
</evidence>
<feature type="domain" description="Stealth protein CR2 conserved region 2" evidence="4">
    <location>
        <begin position="182"/>
        <end position="285"/>
    </location>
</feature>
<evidence type="ECO:0000313" key="9">
    <source>
        <dbReference type="Proteomes" id="UP001296993"/>
    </source>
</evidence>
<evidence type="ECO:0000256" key="1">
    <source>
        <dbReference type="ARBA" id="ARBA00007583"/>
    </source>
</evidence>
<dbReference type="Pfam" id="PF11380">
    <property type="entry name" value="Stealth_CR2"/>
    <property type="match status" value="1"/>
</dbReference>
<evidence type="ECO:0000259" key="6">
    <source>
        <dbReference type="Pfam" id="PF17102"/>
    </source>
</evidence>
<protein>
    <recommendedName>
        <fullName evidence="10">Sugar phosphotransferase</fullName>
    </recommendedName>
</protein>
<name>A0ABS4XAV6_9MICC</name>
<feature type="domain" description="Stealth protein CR1 conserved region 1" evidence="5">
    <location>
        <begin position="143"/>
        <end position="164"/>
    </location>
</feature>